<organism evidence="1">
    <name type="scientific">Stegastes partitus</name>
    <name type="common">bicolor damselfish</name>
    <dbReference type="NCBI Taxonomy" id="144197"/>
    <lineage>
        <taxon>Eukaryota</taxon>
        <taxon>Metazoa</taxon>
        <taxon>Chordata</taxon>
        <taxon>Craniata</taxon>
        <taxon>Vertebrata</taxon>
        <taxon>Euteleostomi</taxon>
        <taxon>Actinopterygii</taxon>
        <taxon>Neopterygii</taxon>
        <taxon>Teleostei</taxon>
        <taxon>Neoteleostei</taxon>
        <taxon>Acanthomorphata</taxon>
        <taxon>Ovalentaria</taxon>
        <taxon>Pomacentridae</taxon>
        <taxon>Stegastes</taxon>
    </lineage>
</organism>
<dbReference type="InterPro" id="IPR043128">
    <property type="entry name" value="Rev_trsase/Diguanyl_cyclase"/>
</dbReference>
<name>A0A3B5B3K4_9TELE</name>
<dbReference type="AlphaFoldDB" id="A0A3B5B3K4"/>
<proteinExistence type="predicted"/>
<evidence type="ECO:0008006" key="2">
    <source>
        <dbReference type="Google" id="ProtNLM"/>
    </source>
</evidence>
<sequence length="88" mass="9987">MSQPWCQRQWIMDYASLIVPLQDVSKPSTCTHPLTWSQQADELFEKLKQVLLSVPALGSQIITSLSGFDVTPHCFKSVKQDKTHNTKL</sequence>
<accession>A0A3B5B3K4</accession>
<protein>
    <recommendedName>
        <fullName evidence="2">Reverse transcriptase/retrotransposon-derived protein RNase H-like domain-containing protein</fullName>
    </recommendedName>
</protein>
<dbReference type="Gene3D" id="3.30.70.270">
    <property type="match status" value="1"/>
</dbReference>
<evidence type="ECO:0000313" key="1">
    <source>
        <dbReference type="Ensembl" id="ENSSPAP00000027351.1"/>
    </source>
</evidence>
<dbReference type="SUPFAM" id="SSF56672">
    <property type="entry name" value="DNA/RNA polymerases"/>
    <property type="match status" value="1"/>
</dbReference>
<dbReference type="Ensembl" id="ENSSPAT00000027795.1">
    <property type="protein sequence ID" value="ENSSPAP00000027351.1"/>
    <property type="gene ID" value="ENSSPAG00000020625.1"/>
</dbReference>
<reference evidence="1" key="1">
    <citation type="submission" date="2023-09" db="UniProtKB">
        <authorList>
            <consortium name="Ensembl"/>
        </authorList>
    </citation>
    <scope>IDENTIFICATION</scope>
</reference>
<dbReference type="InterPro" id="IPR043502">
    <property type="entry name" value="DNA/RNA_pol_sf"/>
</dbReference>